<feature type="region of interest" description="Disordered" evidence="1">
    <location>
        <begin position="111"/>
        <end position="139"/>
    </location>
</feature>
<keyword evidence="3" id="KW-1185">Reference proteome</keyword>
<proteinExistence type="predicted"/>
<feature type="region of interest" description="Disordered" evidence="1">
    <location>
        <begin position="20"/>
        <end position="94"/>
    </location>
</feature>
<dbReference type="EMBL" id="JBBXMP010000061">
    <property type="protein sequence ID" value="KAL0064503.1"/>
    <property type="molecule type" value="Genomic_DNA"/>
</dbReference>
<evidence type="ECO:0008006" key="4">
    <source>
        <dbReference type="Google" id="ProtNLM"/>
    </source>
</evidence>
<comment type="caution">
    <text evidence="2">The sequence shown here is derived from an EMBL/GenBank/DDBJ whole genome shotgun (WGS) entry which is preliminary data.</text>
</comment>
<dbReference type="Proteomes" id="UP001437256">
    <property type="component" value="Unassembled WGS sequence"/>
</dbReference>
<feature type="compositionally biased region" description="Polar residues" evidence="1">
    <location>
        <begin position="65"/>
        <end position="93"/>
    </location>
</feature>
<reference evidence="2 3" key="1">
    <citation type="submission" date="2024-05" db="EMBL/GenBank/DDBJ databases">
        <title>A draft genome resource for the thread blight pathogen Marasmius tenuissimus strain MS-2.</title>
        <authorList>
            <person name="Yulfo-Soto G.E."/>
            <person name="Baruah I.K."/>
            <person name="Amoako-Attah I."/>
            <person name="Bukari Y."/>
            <person name="Meinhardt L.W."/>
            <person name="Bailey B.A."/>
            <person name="Cohen S.P."/>
        </authorList>
    </citation>
    <scope>NUCLEOTIDE SEQUENCE [LARGE SCALE GENOMIC DNA]</scope>
    <source>
        <strain evidence="2 3">MS-2</strain>
    </source>
</reference>
<organism evidence="2 3">
    <name type="scientific">Marasmius tenuissimus</name>
    <dbReference type="NCBI Taxonomy" id="585030"/>
    <lineage>
        <taxon>Eukaryota</taxon>
        <taxon>Fungi</taxon>
        <taxon>Dikarya</taxon>
        <taxon>Basidiomycota</taxon>
        <taxon>Agaricomycotina</taxon>
        <taxon>Agaricomycetes</taxon>
        <taxon>Agaricomycetidae</taxon>
        <taxon>Agaricales</taxon>
        <taxon>Marasmiineae</taxon>
        <taxon>Marasmiaceae</taxon>
        <taxon>Marasmius</taxon>
    </lineage>
</organism>
<evidence type="ECO:0000313" key="2">
    <source>
        <dbReference type="EMBL" id="KAL0064503.1"/>
    </source>
</evidence>
<gene>
    <name evidence="2" type="ORF">AAF712_008561</name>
</gene>
<protein>
    <recommendedName>
        <fullName evidence="4">JmjC domain-containing protein</fullName>
    </recommendedName>
</protein>
<evidence type="ECO:0000256" key="1">
    <source>
        <dbReference type="SAM" id="MobiDB-lite"/>
    </source>
</evidence>
<feature type="compositionally biased region" description="Basic and acidic residues" evidence="1">
    <location>
        <begin position="40"/>
        <end position="51"/>
    </location>
</feature>
<dbReference type="SUPFAM" id="SSF51197">
    <property type="entry name" value="Clavaminate synthase-like"/>
    <property type="match status" value="1"/>
</dbReference>
<name>A0ABR2ZUQ4_9AGAR</name>
<accession>A0ABR2ZUQ4</accession>
<sequence length="515" mass="57750">MSHKETKWIQYDRYQPDPIPCPIPDLKGHHLNPNTMGWRQGKDKYKHDEVRSKKRRKIGNESLEDSTLVTEASNSLRPASVAPSTSFDAQSTPREIPVAASVPSPLPLAAQESSVDLLSETAAPPPSSSATREPSNVPSVNEIMLSVTERSSETLMPDLDVASKAPFTLNPWVLDLKNTIDSPLRPPETLYVKILDIFGEIQRFGKPIPFYRHQHPGPQLQNVRFTPPLKTKRSFSLRMVMRDLYDNYHRGLDINIISSETGYEDREVSVMEFLANNFFTDGTGTFQGRSFACLNVFSMKKGTGEMGIDWGSRIGEASRVLGSDEASTSITPYGHITGAHTDPWCGSLVIHHLAGKKLWLTWPPTRENLTVFRTLGADDTYSDFSVWLSQLTGLEVFLMDTPESSFIMRPFTIHMCVSLSTGCHIAQPMVHGGCFDDLLTATNVMRNVDVANAHGTVVKHFSTFTRVFLAHGKEEWTKFSARKNSGTKTKVAAWVKTVEDWYEKKQEWIKPFADK</sequence>
<evidence type="ECO:0000313" key="3">
    <source>
        <dbReference type="Proteomes" id="UP001437256"/>
    </source>
</evidence>